<comment type="caution">
    <text evidence="2">The sequence shown here is derived from an EMBL/GenBank/DDBJ whole genome shotgun (WGS) entry which is preliminary data.</text>
</comment>
<feature type="region of interest" description="Disordered" evidence="1">
    <location>
        <begin position="1"/>
        <end position="23"/>
    </location>
</feature>
<dbReference type="EMBL" id="JARJLG010000069">
    <property type="protein sequence ID" value="KAJ7753906.1"/>
    <property type="molecule type" value="Genomic_DNA"/>
</dbReference>
<name>A0AAD7NBL6_9AGAR</name>
<gene>
    <name evidence="2" type="ORF">DFH07DRAFT_921213</name>
</gene>
<keyword evidence="3" id="KW-1185">Reference proteome</keyword>
<sequence length="449" mass="49562">MSVPSTFSGPNGASTDRLLSDPNLATCPDYTSEAFQGLRGRIDADDDEAAITFLIESWTTNNDQEKAQWALQLEADKEVEEADAARRQQDADKLAEEARLEEDKKKPKLGDFNLTSAPSTFIEARISPFAQAKIDKMQYCLLYLFGTGGLNDAANALLSSADDASSFRLTRDDGNQLTVQSGLTSNIHKNMVEDKDLSFREFALAWHRYIKEITRANWPKLHVDVLTQFFYGLDTHPLHQQEPEHGDKILRIYADRYRKEWFSTLGTPQSFNLAIINEALLSKLTHEYFTKLHSKMAASNQSAYAPLLSPPAPMFPPAAPRRDLAAPSNRYQPYPPASPSSRVPKIEDHEEGRVFRIGAAGGPTVCAICLGIHTFVSKCRSQTLWNGSPARCFRGDGGKLTNINGVNICLDFQRGSGCKGRAGPRHIHECSGCGAPNHGAAGCPYRAKL</sequence>
<proteinExistence type="predicted"/>
<organism evidence="2 3">
    <name type="scientific">Mycena maculata</name>
    <dbReference type="NCBI Taxonomy" id="230809"/>
    <lineage>
        <taxon>Eukaryota</taxon>
        <taxon>Fungi</taxon>
        <taxon>Dikarya</taxon>
        <taxon>Basidiomycota</taxon>
        <taxon>Agaricomycotina</taxon>
        <taxon>Agaricomycetes</taxon>
        <taxon>Agaricomycetidae</taxon>
        <taxon>Agaricales</taxon>
        <taxon>Marasmiineae</taxon>
        <taxon>Mycenaceae</taxon>
        <taxon>Mycena</taxon>
    </lineage>
</organism>
<dbReference type="Proteomes" id="UP001215280">
    <property type="component" value="Unassembled WGS sequence"/>
</dbReference>
<feature type="region of interest" description="Disordered" evidence="1">
    <location>
        <begin position="316"/>
        <end position="344"/>
    </location>
</feature>
<evidence type="ECO:0000313" key="2">
    <source>
        <dbReference type="EMBL" id="KAJ7753906.1"/>
    </source>
</evidence>
<reference evidence="2" key="1">
    <citation type="submission" date="2023-03" db="EMBL/GenBank/DDBJ databases">
        <title>Massive genome expansion in bonnet fungi (Mycena s.s.) driven by repeated elements and novel gene families across ecological guilds.</title>
        <authorList>
            <consortium name="Lawrence Berkeley National Laboratory"/>
            <person name="Harder C.B."/>
            <person name="Miyauchi S."/>
            <person name="Viragh M."/>
            <person name="Kuo A."/>
            <person name="Thoen E."/>
            <person name="Andreopoulos B."/>
            <person name="Lu D."/>
            <person name="Skrede I."/>
            <person name="Drula E."/>
            <person name="Henrissat B."/>
            <person name="Morin E."/>
            <person name="Kohler A."/>
            <person name="Barry K."/>
            <person name="LaButti K."/>
            <person name="Morin E."/>
            <person name="Salamov A."/>
            <person name="Lipzen A."/>
            <person name="Mereny Z."/>
            <person name="Hegedus B."/>
            <person name="Baldrian P."/>
            <person name="Stursova M."/>
            <person name="Weitz H."/>
            <person name="Taylor A."/>
            <person name="Grigoriev I.V."/>
            <person name="Nagy L.G."/>
            <person name="Martin F."/>
            <person name="Kauserud H."/>
        </authorList>
    </citation>
    <scope>NUCLEOTIDE SEQUENCE</scope>
    <source>
        <strain evidence="2">CBHHK188m</strain>
    </source>
</reference>
<accession>A0AAD7NBL6</accession>
<protein>
    <submittedName>
        <fullName evidence="2">Uncharacterized protein</fullName>
    </submittedName>
</protein>
<evidence type="ECO:0000313" key="3">
    <source>
        <dbReference type="Proteomes" id="UP001215280"/>
    </source>
</evidence>
<dbReference type="AlphaFoldDB" id="A0AAD7NBL6"/>
<feature type="compositionally biased region" description="Basic and acidic residues" evidence="1">
    <location>
        <begin position="83"/>
        <end position="102"/>
    </location>
</feature>
<feature type="compositionally biased region" description="Polar residues" evidence="1">
    <location>
        <begin position="1"/>
        <end position="14"/>
    </location>
</feature>
<evidence type="ECO:0000256" key="1">
    <source>
        <dbReference type="SAM" id="MobiDB-lite"/>
    </source>
</evidence>
<feature type="region of interest" description="Disordered" evidence="1">
    <location>
        <begin position="82"/>
        <end position="102"/>
    </location>
</feature>